<protein>
    <submittedName>
        <fullName evidence="1">Uncharacterized protein</fullName>
    </submittedName>
</protein>
<gene>
    <name evidence="1" type="ORF">CXB51_010272</name>
</gene>
<dbReference type="AlphaFoldDB" id="A0A8J6D203"/>
<dbReference type="PANTHER" id="PTHR37610:SF75">
    <property type="entry name" value="RETROTRANSPOSON COPIA-LIKE N-TERMINAL DOMAIN-CONTAINING PROTEIN"/>
    <property type="match status" value="1"/>
</dbReference>
<comment type="caution">
    <text evidence="1">The sequence shown here is derived from an EMBL/GenBank/DDBJ whole genome shotgun (WGS) entry which is preliminary data.</text>
</comment>
<sequence length="117" mass="13308">MVKTAFIGDKRSINQMEVESSAVETIIESAPVKLAIDSHDKLGHLTEEVKKLEVGDPKMSKWRSENSMIIVWLINSMEASIGFPTINDVWDIVKDTYSNLENASQNFELKIKLWKAR</sequence>
<dbReference type="OrthoDB" id="1750575at2759"/>
<proteinExistence type="predicted"/>
<reference evidence="1 2" key="1">
    <citation type="journal article" date="2021" name="bioRxiv">
        <title>The Gossypium anomalum genome as a resource for cotton improvement and evolutionary analysis of hybrid incompatibility.</title>
        <authorList>
            <person name="Grover C.E."/>
            <person name="Yuan D."/>
            <person name="Arick M.A."/>
            <person name="Miller E.R."/>
            <person name="Hu G."/>
            <person name="Peterson D.G."/>
            <person name="Wendel J.F."/>
            <person name="Udall J.A."/>
        </authorList>
    </citation>
    <scope>NUCLEOTIDE SEQUENCE [LARGE SCALE GENOMIC DNA]</scope>
    <source>
        <strain evidence="1">JFW-Udall</strain>
        <tissue evidence="1">Leaf</tissue>
    </source>
</reference>
<organism evidence="1 2">
    <name type="scientific">Gossypium anomalum</name>
    <dbReference type="NCBI Taxonomy" id="47600"/>
    <lineage>
        <taxon>Eukaryota</taxon>
        <taxon>Viridiplantae</taxon>
        <taxon>Streptophyta</taxon>
        <taxon>Embryophyta</taxon>
        <taxon>Tracheophyta</taxon>
        <taxon>Spermatophyta</taxon>
        <taxon>Magnoliopsida</taxon>
        <taxon>eudicotyledons</taxon>
        <taxon>Gunneridae</taxon>
        <taxon>Pentapetalae</taxon>
        <taxon>rosids</taxon>
        <taxon>malvids</taxon>
        <taxon>Malvales</taxon>
        <taxon>Malvaceae</taxon>
        <taxon>Malvoideae</taxon>
        <taxon>Gossypium</taxon>
    </lineage>
</organism>
<keyword evidence="2" id="KW-1185">Reference proteome</keyword>
<dbReference type="PANTHER" id="PTHR37610">
    <property type="entry name" value="CCHC-TYPE DOMAIN-CONTAINING PROTEIN"/>
    <property type="match status" value="1"/>
</dbReference>
<dbReference type="Proteomes" id="UP000701853">
    <property type="component" value="Chromosome 5"/>
</dbReference>
<dbReference type="EMBL" id="JAHUZN010000005">
    <property type="protein sequence ID" value="KAG8492894.1"/>
    <property type="molecule type" value="Genomic_DNA"/>
</dbReference>
<name>A0A8J6D203_9ROSI</name>
<evidence type="ECO:0000313" key="1">
    <source>
        <dbReference type="EMBL" id="KAG8492894.1"/>
    </source>
</evidence>
<evidence type="ECO:0000313" key="2">
    <source>
        <dbReference type="Proteomes" id="UP000701853"/>
    </source>
</evidence>
<accession>A0A8J6D203</accession>